<proteinExistence type="predicted"/>
<dbReference type="OrthoDB" id="5772038at2"/>
<keyword evidence="3" id="KW-1185">Reference proteome</keyword>
<dbReference type="EMBL" id="AFWT01000010">
    <property type="protein sequence ID" value="EGV31786.1"/>
    <property type="molecule type" value="Genomic_DNA"/>
</dbReference>
<evidence type="ECO:0000313" key="3">
    <source>
        <dbReference type="Proteomes" id="UP000004200"/>
    </source>
</evidence>
<evidence type="ECO:0000313" key="2">
    <source>
        <dbReference type="EMBL" id="EGV31786.1"/>
    </source>
</evidence>
<sequence>MFKNTSLHFDPDLDQILNRVYGAGSNIQSEPGRSATSFRQSLVRRERGSIELKQALSELRDRREKAQEIMRMKEELNYLQTQVTKLKELDAQIVTLRDKLDQEEAIEPILLADSRPDEDERHDD</sequence>
<reference evidence="2 3" key="1">
    <citation type="submission" date="2011-06" db="EMBL/GenBank/DDBJ databases">
        <title>The draft genome of Thiorhodococcus drewsii AZ1.</title>
        <authorList>
            <consortium name="US DOE Joint Genome Institute (JGI-PGF)"/>
            <person name="Lucas S."/>
            <person name="Han J."/>
            <person name="Lapidus A."/>
            <person name="Cheng J.-F."/>
            <person name="Goodwin L."/>
            <person name="Pitluck S."/>
            <person name="Peters L."/>
            <person name="Land M.L."/>
            <person name="Hauser L."/>
            <person name="Vogl K."/>
            <person name="Liu Z."/>
            <person name="Imhoff J."/>
            <person name="Thiel V."/>
            <person name="Frigaard N.-U."/>
            <person name="Bryant D.A."/>
            <person name="Woyke T.J."/>
        </authorList>
    </citation>
    <scope>NUCLEOTIDE SEQUENCE [LARGE SCALE GENOMIC DNA]</scope>
    <source>
        <strain evidence="2 3">AZ1</strain>
    </source>
</reference>
<dbReference type="RefSeq" id="WP_007040385.1">
    <property type="nucleotide sequence ID" value="NZ_AFWT01000010.1"/>
</dbReference>
<dbReference type="eggNOG" id="ENOG5033C10">
    <property type="taxonomic scope" value="Bacteria"/>
</dbReference>
<protein>
    <submittedName>
        <fullName evidence="2">Uncharacterized protein</fullName>
    </submittedName>
</protein>
<comment type="caution">
    <text evidence="2">The sequence shown here is derived from an EMBL/GenBank/DDBJ whole genome shotgun (WGS) entry which is preliminary data.</text>
</comment>
<evidence type="ECO:0000256" key="1">
    <source>
        <dbReference type="SAM" id="MobiDB-lite"/>
    </source>
</evidence>
<dbReference type="AlphaFoldDB" id="G2E058"/>
<name>G2E058_9GAMM</name>
<feature type="region of interest" description="Disordered" evidence="1">
    <location>
        <begin position="105"/>
        <end position="124"/>
    </location>
</feature>
<dbReference type="STRING" id="765913.ThidrDRAFT_1671"/>
<feature type="compositionally biased region" description="Basic and acidic residues" evidence="1">
    <location>
        <begin position="114"/>
        <end position="124"/>
    </location>
</feature>
<gene>
    <name evidence="2" type="ORF">ThidrDRAFT_1671</name>
</gene>
<dbReference type="Proteomes" id="UP000004200">
    <property type="component" value="Unassembled WGS sequence"/>
</dbReference>
<accession>G2E058</accession>
<organism evidence="2 3">
    <name type="scientific">Thiorhodococcus drewsii AZ1</name>
    <dbReference type="NCBI Taxonomy" id="765913"/>
    <lineage>
        <taxon>Bacteria</taxon>
        <taxon>Pseudomonadati</taxon>
        <taxon>Pseudomonadota</taxon>
        <taxon>Gammaproteobacteria</taxon>
        <taxon>Chromatiales</taxon>
        <taxon>Chromatiaceae</taxon>
        <taxon>Thiorhodococcus</taxon>
    </lineage>
</organism>